<dbReference type="EMBL" id="JYON01000024">
    <property type="protein sequence ID" value="KJH70359.1"/>
    <property type="molecule type" value="Genomic_DNA"/>
</dbReference>
<comment type="caution">
    <text evidence="1">The sequence shown here is derived from an EMBL/GenBank/DDBJ whole genome shotgun (WGS) entry which is preliminary data.</text>
</comment>
<dbReference type="SUPFAM" id="SSF52540">
    <property type="entry name" value="P-loop containing nucleoside triphosphate hydrolases"/>
    <property type="match status" value="1"/>
</dbReference>
<keyword evidence="1" id="KW-0808">Transferase</keyword>
<dbReference type="OrthoDB" id="455474at2"/>
<dbReference type="PATRIC" id="fig|1618023.3.peg.1145"/>
<proteinExistence type="predicted"/>
<evidence type="ECO:0000313" key="1">
    <source>
        <dbReference type="EMBL" id="KJH70359.1"/>
    </source>
</evidence>
<dbReference type="Gene3D" id="3.40.50.300">
    <property type="entry name" value="P-loop containing nucleotide triphosphate hydrolases"/>
    <property type="match status" value="1"/>
</dbReference>
<gene>
    <name evidence="1" type="ORF">UH38_18500</name>
</gene>
<dbReference type="GO" id="GO:0016301">
    <property type="term" value="F:kinase activity"/>
    <property type="evidence" value="ECO:0007669"/>
    <property type="project" value="UniProtKB-KW"/>
</dbReference>
<protein>
    <submittedName>
        <fullName evidence="1">Glycerate kinase</fullName>
    </submittedName>
</protein>
<dbReference type="Proteomes" id="UP000032452">
    <property type="component" value="Unassembled WGS sequence"/>
</dbReference>
<keyword evidence="1" id="KW-0418">Kinase</keyword>
<dbReference type="AlphaFoldDB" id="A0A0D8ZPE2"/>
<reference evidence="1 2" key="1">
    <citation type="submission" date="2015-02" db="EMBL/GenBank/DDBJ databases">
        <title>Draft genome of a novel marine cyanobacterium (Chroococcales) isolated from South Atlantic Ocean.</title>
        <authorList>
            <person name="Rigonato J."/>
            <person name="Alvarenga D.O."/>
            <person name="Branco L.H."/>
            <person name="Varani A.M."/>
            <person name="Brandini F.P."/>
            <person name="Fiore M.F."/>
        </authorList>
    </citation>
    <scope>NUCLEOTIDE SEQUENCE [LARGE SCALE GENOMIC DNA]</scope>
    <source>
        <strain evidence="1 2">CENA595</strain>
    </source>
</reference>
<keyword evidence="2" id="KW-1185">Reference proteome</keyword>
<evidence type="ECO:0000313" key="2">
    <source>
        <dbReference type="Proteomes" id="UP000032452"/>
    </source>
</evidence>
<sequence>MLQDSERATAFGITPENVAEKVDTRSQLLRSFYPAFSEECDRSLQLPAHTLIATLWHLWLPLAMQIAACRQEQSRPLIQGILGGQGMGKTTLAAVLRAISGHLGYRTCSLSIDDLYKTYSDRLILQQQDPRLIWRGPPGTHDVELGLMVLEQLHQPNFDKPIQLPRFDKSAYNGAGDRSTPEEVSNIDIVLFEGWFIGVRPIAPSAFDNAPPPIVTAFDRDFARDMNAKLHDYLPLWAHLDRLIVLYPTDYRYSIAWRQQAERQAIAAGKAGMTDSEIEEFVKYFWRSLHPELFIKPLVEQKSQVDVVIEIMGARSLGRVYRPENI</sequence>
<accession>A0A0D8ZPE2</accession>
<dbReference type="PANTHER" id="PTHR10285">
    <property type="entry name" value="URIDINE KINASE"/>
    <property type="match status" value="1"/>
</dbReference>
<dbReference type="STRING" id="1618023.UH38_18500"/>
<organism evidence="1 2">
    <name type="scientific">Aliterella atlantica CENA595</name>
    <dbReference type="NCBI Taxonomy" id="1618023"/>
    <lineage>
        <taxon>Bacteria</taxon>
        <taxon>Bacillati</taxon>
        <taxon>Cyanobacteriota</taxon>
        <taxon>Cyanophyceae</taxon>
        <taxon>Chroococcidiopsidales</taxon>
        <taxon>Aliterellaceae</taxon>
        <taxon>Aliterella</taxon>
    </lineage>
</organism>
<dbReference type="InterPro" id="IPR027417">
    <property type="entry name" value="P-loop_NTPase"/>
</dbReference>
<name>A0A0D8ZPE2_9CYAN</name>